<dbReference type="InterPro" id="IPR013094">
    <property type="entry name" value="AB_hydrolase_3"/>
</dbReference>
<dbReference type="Gene3D" id="3.40.50.1820">
    <property type="entry name" value="alpha/beta hydrolase"/>
    <property type="match status" value="1"/>
</dbReference>
<dbReference type="InterPro" id="IPR050300">
    <property type="entry name" value="GDXG_lipolytic_enzyme"/>
</dbReference>
<sequence>MNHAPRNRKPPLGIRLMHLVRRDPDVSAMSPDEVVAFAASQIRLAESRAARLLTGRPARGVTIGWEHLARPDRDIRVRVYRPTAATPAPLPLLLHVHGGGFMGTAVQCDWINSHLAARLSAVVVSVEHRLVAPGVPMSAAVDDGWDALRHLVEHAAEWGVDPARFAVAGESAGGMIAAMTAIRAARSGVPLRAQVLVNPCVDLTATALDHPSMTEYADTPTLTVERLKAFRRLAVSGDADARGISPLHADDLSGLAPALVVIPVLDPLADHGRVYADRLREAGTPAEVSEHDHAGHAFISMPTLVPQAKDARERITGFLRTHLAATAARGTRTP</sequence>
<feature type="domain" description="Alpha/beta hydrolase fold-3" evidence="2">
    <location>
        <begin position="93"/>
        <end position="299"/>
    </location>
</feature>
<accession>A0A562UQ51</accession>
<dbReference type="PANTHER" id="PTHR48081">
    <property type="entry name" value="AB HYDROLASE SUPERFAMILY PROTEIN C4A8.06C"/>
    <property type="match status" value="1"/>
</dbReference>
<organism evidence="3 4">
    <name type="scientific">Stackebrandtia albiflava</name>
    <dbReference type="NCBI Taxonomy" id="406432"/>
    <lineage>
        <taxon>Bacteria</taxon>
        <taxon>Bacillati</taxon>
        <taxon>Actinomycetota</taxon>
        <taxon>Actinomycetes</taxon>
        <taxon>Glycomycetales</taxon>
        <taxon>Glycomycetaceae</taxon>
        <taxon>Stackebrandtia</taxon>
    </lineage>
</organism>
<dbReference type="EMBL" id="VLLL01000010">
    <property type="protein sequence ID" value="TWJ07739.1"/>
    <property type="molecule type" value="Genomic_DNA"/>
</dbReference>
<dbReference type="Proteomes" id="UP000321617">
    <property type="component" value="Unassembled WGS sequence"/>
</dbReference>
<gene>
    <name evidence="3" type="ORF">LX16_4900</name>
</gene>
<reference evidence="3 4" key="1">
    <citation type="journal article" date="2013" name="Stand. Genomic Sci.">
        <title>Genomic Encyclopedia of Type Strains, Phase I: The one thousand microbial genomes (KMG-I) project.</title>
        <authorList>
            <person name="Kyrpides N.C."/>
            <person name="Woyke T."/>
            <person name="Eisen J.A."/>
            <person name="Garrity G."/>
            <person name="Lilburn T.G."/>
            <person name="Beck B.J."/>
            <person name="Whitman W.B."/>
            <person name="Hugenholtz P."/>
            <person name="Klenk H.P."/>
        </authorList>
    </citation>
    <scope>NUCLEOTIDE SEQUENCE [LARGE SCALE GENOMIC DNA]</scope>
    <source>
        <strain evidence="3 4">DSM 45044</strain>
    </source>
</reference>
<dbReference type="GO" id="GO:0016787">
    <property type="term" value="F:hydrolase activity"/>
    <property type="evidence" value="ECO:0007669"/>
    <property type="project" value="UniProtKB-KW"/>
</dbReference>
<keyword evidence="1" id="KW-0378">Hydrolase</keyword>
<keyword evidence="4" id="KW-1185">Reference proteome</keyword>
<name>A0A562UQ51_9ACTN</name>
<evidence type="ECO:0000313" key="3">
    <source>
        <dbReference type="EMBL" id="TWJ07739.1"/>
    </source>
</evidence>
<dbReference type="RefSeq" id="WP_244615962.1">
    <property type="nucleotide sequence ID" value="NZ_BAABIJ010000006.1"/>
</dbReference>
<dbReference type="SUPFAM" id="SSF53474">
    <property type="entry name" value="alpha/beta-Hydrolases"/>
    <property type="match status" value="1"/>
</dbReference>
<evidence type="ECO:0000313" key="4">
    <source>
        <dbReference type="Proteomes" id="UP000321617"/>
    </source>
</evidence>
<dbReference type="Pfam" id="PF07859">
    <property type="entry name" value="Abhydrolase_3"/>
    <property type="match status" value="1"/>
</dbReference>
<protein>
    <submittedName>
        <fullName evidence="3">Acetyl esterase</fullName>
    </submittedName>
</protein>
<evidence type="ECO:0000259" key="2">
    <source>
        <dbReference type="Pfam" id="PF07859"/>
    </source>
</evidence>
<proteinExistence type="predicted"/>
<comment type="caution">
    <text evidence="3">The sequence shown here is derived from an EMBL/GenBank/DDBJ whole genome shotgun (WGS) entry which is preliminary data.</text>
</comment>
<dbReference type="PANTHER" id="PTHR48081:SF8">
    <property type="entry name" value="ALPHA_BETA HYDROLASE FOLD-3 DOMAIN-CONTAINING PROTEIN-RELATED"/>
    <property type="match status" value="1"/>
</dbReference>
<evidence type="ECO:0000256" key="1">
    <source>
        <dbReference type="ARBA" id="ARBA00022801"/>
    </source>
</evidence>
<dbReference type="AlphaFoldDB" id="A0A562UQ51"/>
<dbReference type="InterPro" id="IPR029058">
    <property type="entry name" value="AB_hydrolase_fold"/>
</dbReference>